<dbReference type="Pfam" id="PF07690">
    <property type="entry name" value="MFS_1"/>
    <property type="match status" value="1"/>
</dbReference>
<keyword evidence="3" id="KW-1003">Cell membrane</keyword>
<accession>A0ABD5F049</accession>
<dbReference type="PROSITE" id="PS50850">
    <property type="entry name" value="MFS"/>
    <property type="match status" value="1"/>
</dbReference>
<evidence type="ECO:0000256" key="7">
    <source>
        <dbReference type="SAM" id="Phobius"/>
    </source>
</evidence>
<feature type="transmembrane region" description="Helical" evidence="7">
    <location>
        <begin position="195"/>
        <end position="215"/>
    </location>
</feature>
<dbReference type="EMBL" id="JAVRES010000027">
    <property type="protein sequence ID" value="MDT0439490.1"/>
    <property type="molecule type" value="Genomic_DNA"/>
</dbReference>
<feature type="transmembrane region" description="Helical" evidence="7">
    <location>
        <begin position="406"/>
        <end position="426"/>
    </location>
</feature>
<name>A0ABD5F049_9ACTN</name>
<keyword evidence="4 7" id="KW-0812">Transmembrane</keyword>
<dbReference type="PANTHER" id="PTHR43045:SF4">
    <property type="entry name" value="TRANSPORTER YDFJ-RELATED"/>
    <property type="match status" value="1"/>
</dbReference>
<dbReference type="InterPro" id="IPR011701">
    <property type="entry name" value="MFS"/>
</dbReference>
<dbReference type="InterPro" id="IPR036259">
    <property type="entry name" value="MFS_trans_sf"/>
</dbReference>
<feature type="transmembrane region" description="Helical" evidence="7">
    <location>
        <begin position="115"/>
        <end position="135"/>
    </location>
</feature>
<protein>
    <submittedName>
        <fullName evidence="9">MFS transporter</fullName>
    </submittedName>
</protein>
<evidence type="ECO:0000256" key="4">
    <source>
        <dbReference type="ARBA" id="ARBA00022692"/>
    </source>
</evidence>
<feature type="transmembrane region" description="Helical" evidence="7">
    <location>
        <begin position="59"/>
        <end position="83"/>
    </location>
</feature>
<dbReference type="Gene3D" id="1.20.1250.20">
    <property type="entry name" value="MFS general substrate transporter like domains"/>
    <property type="match status" value="2"/>
</dbReference>
<feature type="transmembrane region" description="Helical" evidence="7">
    <location>
        <begin position="156"/>
        <end position="183"/>
    </location>
</feature>
<keyword evidence="5 7" id="KW-1133">Transmembrane helix</keyword>
<evidence type="ECO:0000256" key="1">
    <source>
        <dbReference type="ARBA" id="ARBA00004651"/>
    </source>
</evidence>
<dbReference type="SUPFAM" id="SSF103473">
    <property type="entry name" value="MFS general substrate transporter"/>
    <property type="match status" value="1"/>
</dbReference>
<evidence type="ECO:0000256" key="5">
    <source>
        <dbReference type="ARBA" id="ARBA00022989"/>
    </source>
</evidence>
<keyword evidence="10" id="KW-1185">Reference proteome</keyword>
<organism evidence="9 10">
    <name type="scientific">Streptomyces doudnae</name>
    <dbReference type="NCBI Taxonomy" id="3075536"/>
    <lineage>
        <taxon>Bacteria</taxon>
        <taxon>Bacillati</taxon>
        <taxon>Actinomycetota</taxon>
        <taxon>Actinomycetes</taxon>
        <taxon>Kitasatosporales</taxon>
        <taxon>Streptomycetaceae</taxon>
        <taxon>Streptomyces</taxon>
    </lineage>
</organism>
<comment type="subcellular location">
    <subcellularLocation>
        <location evidence="1">Cell membrane</location>
        <topology evidence="1">Multi-pass membrane protein</topology>
    </subcellularLocation>
</comment>
<dbReference type="PANTHER" id="PTHR43045">
    <property type="entry name" value="SHIKIMATE TRANSPORTER"/>
    <property type="match status" value="1"/>
</dbReference>
<evidence type="ECO:0000256" key="3">
    <source>
        <dbReference type="ARBA" id="ARBA00022475"/>
    </source>
</evidence>
<evidence type="ECO:0000313" key="9">
    <source>
        <dbReference type="EMBL" id="MDT0439490.1"/>
    </source>
</evidence>
<feature type="transmembrane region" description="Helical" evidence="7">
    <location>
        <begin position="24"/>
        <end position="47"/>
    </location>
</feature>
<feature type="transmembrane region" description="Helical" evidence="7">
    <location>
        <begin position="377"/>
        <end position="400"/>
    </location>
</feature>
<sequence>MSTTAETDTHTEESRRAALRGGILGYYADQFDIFVPIITLAPAMIYFEPADTSKSTAALIAAAVFAATLLARPLGSAVFGYYADKVGRRITTMVAVAGFGVSTFAIGLLPGHQHLGMGAIALLIGLRFIGGIFLGGEYATAVPLAMEWSPRRRRGLASGLITCTSPLATASIAALSLFLLSVIPPDGVDSAYVQWGWRIPFFIGGLLGIVLFVYYRNNVEEAPAFEAAEPTGSPLRELLGGRHRRDLAQVFVLMTGAWLLTNVAAAVLPSMLRTEVGLPDRTVSVILLVSSLVCVGTFVGCALLSQRVGRRRFYACFGVVSAVAASTCYVLLTTLGPDDTVLATVLAVGVQTTTISMYGPIAAYLTERFPSAIRATGYGVGYSLALVIPAFYAFYISGLATITGTALAPVVLLVVGGLLVALGGALGPETKDVDMTTGGATEPEPRP</sequence>
<feature type="transmembrane region" description="Helical" evidence="7">
    <location>
        <begin position="250"/>
        <end position="272"/>
    </location>
</feature>
<evidence type="ECO:0000313" key="10">
    <source>
        <dbReference type="Proteomes" id="UP001183535"/>
    </source>
</evidence>
<dbReference type="PROSITE" id="PS00217">
    <property type="entry name" value="SUGAR_TRANSPORT_2"/>
    <property type="match status" value="1"/>
</dbReference>
<evidence type="ECO:0000256" key="6">
    <source>
        <dbReference type="ARBA" id="ARBA00023136"/>
    </source>
</evidence>
<evidence type="ECO:0000256" key="2">
    <source>
        <dbReference type="ARBA" id="ARBA00022448"/>
    </source>
</evidence>
<feature type="transmembrane region" description="Helical" evidence="7">
    <location>
        <begin position="341"/>
        <end position="365"/>
    </location>
</feature>
<feature type="transmembrane region" description="Helical" evidence="7">
    <location>
        <begin position="313"/>
        <end position="335"/>
    </location>
</feature>
<dbReference type="InterPro" id="IPR005829">
    <property type="entry name" value="Sugar_transporter_CS"/>
</dbReference>
<feature type="domain" description="Major facilitator superfamily (MFS) profile" evidence="8">
    <location>
        <begin position="18"/>
        <end position="431"/>
    </location>
</feature>
<feature type="transmembrane region" description="Helical" evidence="7">
    <location>
        <begin position="90"/>
        <end position="109"/>
    </location>
</feature>
<dbReference type="Proteomes" id="UP001183535">
    <property type="component" value="Unassembled WGS sequence"/>
</dbReference>
<feature type="transmembrane region" description="Helical" evidence="7">
    <location>
        <begin position="284"/>
        <end position="304"/>
    </location>
</feature>
<dbReference type="InterPro" id="IPR020846">
    <property type="entry name" value="MFS_dom"/>
</dbReference>
<comment type="caution">
    <text evidence="9">The sequence shown here is derived from an EMBL/GenBank/DDBJ whole genome shotgun (WGS) entry which is preliminary data.</text>
</comment>
<keyword evidence="2" id="KW-0813">Transport</keyword>
<evidence type="ECO:0000259" key="8">
    <source>
        <dbReference type="PROSITE" id="PS50850"/>
    </source>
</evidence>
<dbReference type="RefSeq" id="WP_093836346.1">
    <property type="nucleotide sequence ID" value="NZ_JAVRES010000027.1"/>
</dbReference>
<dbReference type="AlphaFoldDB" id="A0ABD5F049"/>
<proteinExistence type="predicted"/>
<keyword evidence="6 7" id="KW-0472">Membrane</keyword>
<gene>
    <name evidence="9" type="ORF">RM877_33005</name>
</gene>
<dbReference type="GO" id="GO:0005886">
    <property type="term" value="C:plasma membrane"/>
    <property type="evidence" value="ECO:0007669"/>
    <property type="project" value="UniProtKB-SubCell"/>
</dbReference>
<reference evidence="10" key="1">
    <citation type="submission" date="2023-07" db="EMBL/GenBank/DDBJ databases">
        <title>30 novel species of actinomycetes from the DSMZ collection.</title>
        <authorList>
            <person name="Nouioui I."/>
        </authorList>
    </citation>
    <scope>NUCLEOTIDE SEQUENCE [LARGE SCALE GENOMIC DNA]</scope>
    <source>
        <strain evidence="10">DSM 41981</strain>
    </source>
</reference>